<feature type="compositionally biased region" description="Basic and acidic residues" evidence="1">
    <location>
        <begin position="17"/>
        <end position="30"/>
    </location>
</feature>
<protein>
    <submittedName>
        <fullName evidence="2">Uncharacterized protein</fullName>
    </submittedName>
</protein>
<evidence type="ECO:0000313" key="3">
    <source>
        <dbReference type="Proteomes" id="UP000242188"/>
    </source>
</evidence>
<gene>
    <name evidence="2" type="ORF">KP79_PYT19277</name>
</gene>
<reference evidence="2 3" key="1">
    <citation type="journal article" date="2017" name="Nat. Ecol. Evol.">
        <title>Scallop genome provides insights into evolution of bilaterian karyotype and development.</title>
        <authorList>
            <person name="Wang S."/>
            <person name="Zhang J."/>
            <person name="Jiao W."/>
            <person name="Li J."/>
            <person name="Xun X."/>
            <person name="Sun Y."/>
            <person name="Guo X."/>
            <person name="Huan P."/>
            <person name="Dong B."/>
            <person name="Zhang L."/>
            <person name="Hu X."/>
            <person name="Sun X."/>
            <person name="Wang J."/>
            <person name="Zhao C."/>
            <person name="Wang Y."/>
            <person name="Wang D."/>
            <person name="Huang X."/>
            <person name="Wang R."/>
            <person name="Lv J."/>
            <person name="Li Y."/>
            <person name="Zhang Z."/>
            <person name="Liu B."/>
            <person name="Lu W."/>
            <person name="Hui Y."/>
            <person name="Liang J."/>
            <person name="Zhou Z."/>
            <person name="Hou R."/>
            <person name="Li X."/>
            <person name="Liu Y."/>
            <person name="Li H."/>
            <person name="Ning X."/>
            <person name="Lin Y."/>
            <person name="Zhao L."/>
            <person name="Xing Q."/>
            <person name="Dou J."/>
            <person name="Li Y."/>
            <person name="Mao J."/>
            <person name="Guo H."/>
            <person name="Dou H."/>
            <person name="Li T."/>
            <person name="Mu C."/>
            <person name="Jiang W."/>
            <person name="Fu Q."/>
            <person name="Fu X."/>
            <person name="Miao Y."/>
            <person name="Liu J."/>
            <person name="Yu Q."/>
            <person name="Li R."/>
            <person name="Liao H."/>
            <person name="Li X."/>
            <person name="Kong Y."/>
            <person name="Jiang Z."/>
            <person name="Chourrout D."/>
            <person name="Li R."/>
            <person name="Bao Z."/>
        </authorList>
    </citation>
    <scope>NUCLEOTIDE SEQUENCE [LARGE SCALE GENOMIC DNA]</scope>
    <source>
        <strain evidence="2 3">PY_sf001</strain>
    </source>
</reference>
<dbReference type="Proteomes" id="UP000242188">
    <property type="component" value="Unassembled WGS sequence"/>
</dbReference>
<comment type="caution">
    <text evidence="2">The sequence shown here is derived from an EMBL/GenBank/DDBJ whole genome shotgun (WGS) entry which is preliminary data.</text>
</comment>
<accession>A0A210PGH6</accession>
<dbReference type="AlphaFoldDB" id="A0A210PGH6"/>
<sequence length="106" mass="12534">MADIETLQRQLDQQMDMGERRMSEHETVRLTRETAHERKFDKLYEMVEIMAKERSLVADDTPKPDQQQKVNQAFKATRMQLKERKPGPNKTQGTRPFKVQQLGLDF</sequence>
<organism evidence="2 3">
    <name type="scientific">Mizuhopecten yessoensis</name>
    <name type="common">Japanese scallop</name>
    <name type="synonym">Patinopecten yessoensis</name>
    <dbReference type="NCBI Taxonomy" id="6573"/>
    <lineage>
        <taxon>Eukaryota</taxon>
        <taxon>Metazoa</taxon>
        <taxon>Spiralia</taxon>
        <taxon>Lophotrochozoa</taxon>
        <taxon>Mollusca</taxon>
        <taxon>Bivalvia</taxon>
        <taxon>Autobranchia</taxon>
        <taxon>Pteriomorphia</taxon>
        <taxon>Pectinida</taxon>
        <taxon>Pectinoidea</taxon>
        <taxon>Pectinidae</taxon>
        <taxon>Mizuhopecten</taxon>
    </lineage>
</organism>
<name>A0A210PGH6_MIZYE</name>
<evidence type="ECO:0000256" key="1">
    <source>
        <dbReference type="SAM" id="MobiDB-lite"/>
    </source>
</evidence>
<dbReference type="OrthoDB" id="6129579at2759"/>
<feature type="region of interest" description="Disordered" evidence="1">
    <location>
        <begin position="82"/>
        <end position="106"/>
    </location>
</feature>
<evidence type="ECO:0000313" key="2">
    <source>
        <dbReference type="EMBL" id="OWF35567.1"/>
    </source>
</evidence>
<feature type="region of interest" description="Disordered" evidence="1">
    <location>
        <begin position="1"/>
        <end position="30"/>
    </location>
</feature>
<dbReference type="EMBL" id="NEDP02076720">
    <property type="protein sequence ID" value="OWF35567.1"/>
    <property type="molecule type" value="Genomic_DNA"/>
</dbReference>
<proteinExistence type="predicted"/>
<keyword evidence="3" id="KW-1185">Reference proteome</keyword>